<comment type="catalytic activity">
    <reaction evidence="12">
        <text>2'-deoxyribonucleotide-(2'-deoxyribose 5'-phosphate)-2'-deoxyribonucleotide-DNA = a 3'-end 2'-deoxyribonucleotide-(2,3-dehydro-2,3-deoxyribose 5'-phosphate)-DNA + a 5'-end 5'-phospho-2'-deoxyribonucleoside-DNA + H(+)</text>
        <dbReference type="Rhea" id="RHEA:66592"/>
        <dbReference type="Rhea" id="RHEA-COMP:13180"/>
        <dbReference type="Rhea" id="RHEA-COMP:16897"/>
        <dbReference type="Rhea" id="RHEA-COMP:17067"/>
        <dbReference type="ChEBI" id="CHEBI:15378"/>
        <dbReference type="ChEBI" id="CHEBI:136412"/>
        <dbReference type="ChEBI" id="CHEBI:157695"/>
        <dbReference type="ChEBI" id="CHEBI:167181"/>
        <dbReference type="EC" id="4.2.99.18"/>
    </reaction>
</comment>
<dbReference type="SMART" id="SM00478">
    <property type="entry name" value="ENDO3c"/>
    <property type="match status" value="1"/>
</dbReference>
<name>A0A2S0L3Q2_9FIRM</name>
<protein>
    <recommendedName>
        <fullName evidence="12">Endonuclease III</fullName>
        <ecNumber evidence="12">4.2.99.18</ecNumber>
    </recommendedName>
    <alternativeName>
        <fullName evidence="12">DNA-(apurinic or apyrimidinic site) lyase</fullName>
    </alternativeName>
</protein>
<keyword evidence="14" id="KW-0255">Endonuclease</keyword>
<dbReference type="AlphaFoldDB" id="A0A2S0L3Q2"/>
<evidence type="ECO:0000256" key="11">
    <source>
        <dbReference type="ARBA" id="ARBA00023295"/>
    </source>
</evidence>
<dbReference type="EC" id="4.2.99.18" evidence="12"/>
<keyword evidence="4 12" id="KW-0227">DNA damage</keyword>
<feature type="binding site" evidence="12">
    <location>
        <position position="197"/>
    </location>
    <ligand>
        <name>[4Fe-4S] cluster</name>
        <dbReference type="ChEBI" id="CHEBI:49883"/>
    </ligand>
</feature>
<dbReference type="Pfam" id="PF10576">
    <property type="entry name" value="EndIII_4Fe-2S"/>
    <property type="match status" value="1"/>
</dbReference>
<keyword evidence="7 12" id="KW-0411">Iron-sulfur</keyword>
<dbReference type="GO" id="GO:0046872">
    <property type="term" value="F:metal ion binding"/>
    <property type="evidence" value="ECO:0007669"/>
    <property type="project" value="UniProtKB-KW"/>
</dbReference>
<dbReference type="FunFam" id="1.10.340.30:FF:000001">
    <property type="entry name" value="Endonuclease III"/>
    <property type="match status" value="1"/>
</dbReference>
<dbReference type="InterPro" id="IPR023170">
    <property type="entry name" value="HhH_base_excis_C"/>
</dbReference>
<comment type="function">
    <text evidence="12">DNA repair enzyme that has both DNA N-glycosylase activity and AP-lyase activity. The DNA N-glycosylase activity releases various damaged pyrimidines from DNA by cleaving the N-glycosidic bond, leaving an AP (apurinic/apyrimidinic) site. The AP-lyase activity cleaves the phosphodiester bond 3' to the AP site by a beta-elimination, leaving a 3'-terminal unsaturated sugar and a product with a terminal 5'-phosphate.</text>
</comment>
<dbReference type="GO" id="GO:0003677">
    <property type="term" value="F:DNA binding"/>
    <property type="evidence" value="ECO:0007669"/>
    <property type="project" value="UniProtKB-UniRule"/>
</dbReference>
<dbReference type="SUPFAM" id="SSF48150">
    <property type="entry name" value="DNA-glycosylase"/>
    <property type="match status" value="1"/>
</dbReference>
<keyword evidence="6 12" id="KW-0408">Iron</keyword>
<proteinExistence type="inferred from homology"/>
<dbReference type="PROSITE" id="PS01155">
    <property type="entry name" value="ENDONUCLEASE_III_2"/>
    <property type="match status" value="1"/>
</dbReference>
<dbReference type="GO" id="GO:0140078">
    <property type="term" value="F:class I DNA-(apurinic or apyrimidinic site) endonuclease activity"/>
    <property type="evidence" value="ECO:0007669"/>
    <property type="project" value="UniProtKB-EC"/>
</dbReference>
<evidence type="ECO:0000256" key="6">
    <source>
        <dbReference type="ARBA" id="ARBA00023004"/>
    </source>
</evidence>
<keyword evidence="14" id="KW-0540">Nuclease</keyword>
<feature type="binding site" evidence="12">
    <location>
        <position position="204"/>
    </location>
    <ligand>
        <name>[4Fe-4S] cluster</name>
        <dbReference type="ChEBI" id="CHEBI:49883"/>
    </ligand>
</feature>
<gene>
    <name evidence="12 14" type="primary">nth</name>
    <name evidence="14" type="ORF">C5Q96_03130</name>
</gene>
<evidence type="ECO:0000256" key="10">
    <source>
        <dbReference type="ARBA" id="ARBA00023239"/>
    </source>
</evidence>
<keyword evidence="10 12" id="KW-0456">Lyase</keyword>
<dbReference type="PANTHER" id="PTHR10359:SF18">
    <property type="entry name" value="ENDONUCLEASE III"/>
    <property type="match status" value="1"/>
</dbReference>
<dbReference type="PANTHER" id="PTHR10359">
    <property type="entry name" value="A/G-SPECIFIC ADENINE GLYCOSYLASE/ENDONUCLEASE III"/>
    <property type="match status" value="1"/>
</dbReference>
<dbReference type="InterPro" id="IPR011257">
    <property type="entry name" value="DNA_glycosylase"/>
</dbReference>
<dbReference type="HAMAP" id="MF_00942">
    <property type="entry name" value="Nth"/>
    <property type="match status" value="1"/>
</dbReference>
<keyword evidence="8 12" id="KW-0238">DNA-binding</keyword>
<dbReference type="GO" id="GO:0006285">
    <property type="term" value="P:base-excision repair, AP site formation"/>
    <property type="evidence" value="ECO:0007669"/>
    <property type="project" value="TreeGrafter"/>
</dbReference>
<dbReference type="Gene3D" id="1.10.1670.10">
    <property type="entry name" value="Helix-hairpin-Helix base-excision DNA repair enzymes (C-terminal)"/>
    <property type="match status" value="1"/>
</dbReference>
<keyword evidence="2 12" id="KW-0004">4Fe-4S</keyword>
<evidence type="ECO:0000313" key="14">
    <source>
        <dbReference type="EMBL" id="AVM47883.1"/>
    </source>
</evidence>
<keyword evidence="11 12" id="KW-0326">Glycosidase</keyword>
<dbReference type="PIRSF" id="PIRSF001435">
    <property type="entry name" value="Nth"/>
    <property type="match status" value="1"/>
</dbReference>
<evidence type="ECO:0000256" key="9">
    <source>
        <dbReference type="ARBA" id="ARBA00023204"/>
    </source>
</evidence>
<dbReference type="InterPro" id="IPR003651">
    <property type="entry name" value="Endonuclease3_FeS-loop_motif"/>
</dbReference>
<keyword evidence="9 12" id="KW-0234">DNA repair</keyword>
<evidence type="ECO:0000256" key="4">
    <source>
        <dbReference type="ARBA" id="ARBA00022763"/>
    </source>
</evidence>
<evidence type="ECO:0000256" key="3">
    <source>
        <dbReference type="ARBA" id="ARBA00022723"/>
    </source>
</evidence>
<dbReference type="Proteomes" id="UP000237883">
    <property type="component" value="Chromosome"/>
</dbReference>
<dbReference type="InterPro" id="IPR000445">
    <property type="entry name" value="HhH_motif"/>
</dbReference>
<dbReference type="Gene3D" id="1.10.340.30">
    <property type="entry name" value="Hypothetical protein, domain 2"/>
    <property type="match status" value="1"/>
</dbReference>
<feature type="domain" description="HhH-GPD" evidence="13">
    <location>
        <begin position="48"/>
        <end position="195"/>
    </location>
</feature>
<dbReference type="GO" id="GO:0051539">
    <property type="term" value="F:4 iron, 4 sulfur cluster binding"/>
    <property type="evidence" value="ECO:0007669"/>
    <property type="project" value="UniProtKB-UniRule"/>
</dbReference>
<evidence type="ECO:0000256" key="5">
    <source>
        <dbReference type="ARBA" id="ARBA00022801"/>
    </source>
</evidence>
<dbReference type="FunFam" id="1.10.1670.10:FF:000001">
    <property type="entry name" value="Endonuclease III"/>
    <property type="match status" value="1"/>
</dbReference>
<dbReference type="KEGG" id="mdv:C5Q96_03130"/>
<dbReference type="CDD" id="cd00056">
    <property type="entry name" value="ENDO3c"/>
    <property type="match status" value="1"/>
</dbReference>
<comment type="similarity">
    <text evidence="1 12">Belongs to the Nth/MutY family.</text>
</comment>
<evidence type="ECO:0000256" key="1">
    <source>
        <dbReference type="ARBA" id="ARBA00008343"/>
    </source>
</evidence>
<evidence type="ECO:0000313" key="15">
    <source>
        <dbReference type="Proteomes" id="UP000237883"/>
    </source>
</evidence>
<dbReference type="PROSITE" id="PS00764">
    <property type="entry name" value="ENDONUCLEASE_III_1"/>
    <property type="match status" value="1"/>
</dbReference>
<dbReference type="GO" id="GO:0019104">
    <property type="term" value="F:DNA N-glycosylase activity"/>
    <property type="evidence" value="ECO:0007669"/>
    <property type="project" value="UniProtKB-UniRule"/>
</dbReference>
<comment type="cofactor">
    <cofactor evidence="12">
        <name>[4Fe-4S] cluster</name>
        <dbReference type="ChEBI" id="CHEBI:49883"/>
    </cofactor>
    <text evidence="12">Binds 1 [4Fe-4S] cluster.</text>
</comment>
<sequence>MNKRKTKKYFKTDDEVKLVLDKLEAEYPDADCALHYDSIFHLLLAVVLSAQTTDASVNRITPRLFSTYENPRQLAAADIKDVEGMIKTLGLYKNKAKSLVGIGNMLTESYGGEVPRNFSELQKLPGVGRKTANVVMSVGFGEPHIAVDTHVFRVSNRIGLVDEGDVLKTEKALMEVIPKNRWSHMHHVLIFHGRRCCTARNPKCDECCVRDVCRYNRENQK</sequence>
<keyword evidence="15" id="KW-1185">Reference proteome</keyword>
<evidence type="ECO:0000256" key="12">
    <source>
        <dbReference type="HAMAP-Rule" id="MF_00942"/>
    </source>
</evidence>
<dbReference type="RefSeq" id="WP_106056962.1">
    <property type="nucleotide sequence ID" value="NZ_CP027228.1"/>
</dbReference>
<dbReference type="GeneID" id="78391249"/>
<dbReference type="InterPro" id="IPR003265">
    <property type="entry name" value="HhH-GPD_domain"/>
</dbReference>
<dbReference type="Pfam" id="PF00633">
    <property type="entry name" value="HHH"/>
    <property type="match status" value="1"/>
</dbReference>
<evidence type="ECO:0000259" key="13">
    <source>
        <dbReference type="SMART" id="SM00478"/>
    </source>
</evidence>
<evidence type="ECO:0000256" key="7">
    <source>
        <dbReference type="ARBA" id="ARBA00023014"/>
    </source>
</evidence>
<keyword evidence="5 12" id="KW-0378">Hydrolase</keyword>
<dbReference type="InterPro" id="IPR005759">
    <property type="entry name" value="Nth"/>
</dbReference>
<dbReference type="InterPro" id="IPR004035">
    <property type="entry name" value="Endouclease-III_FeS-bd_BS"/>
</dbReference>
<feature type="binding site" evidence="12">
    <location>
        <position position="213"/>
    </location>
    <ligand>
        <name>[4Fe-4S] cluster</name>
        <dbReference type="ChEBI" id="CHEBI:49883"/>
    </ligand>
</feature>
<evidence type="ECO:0000256" key="2">
    <source>
        <dbReference type="ARBA" id="ARBA00022485"/>
    </source>
</evidence>
<reference evidence="15" key="1">
    <citation type="submission" date="2018-02" db="EMBL/GenBank/DDBJ databases">
        <authorList>
            <person name="Holder M.E."/>
            <person name="Ajami N.J."/>
            <person name="Petrosino J.F."/>
        </authorList>
    </citation>
    <scope>NUCLEOTIDE SEQUENCE [LARGE SCALE GENOMIC DNA]</scope>
    <source>
        <strain evidence="15">CCUG 47132</strain>
    </source>
</reference>
<evidence type="ECO:0000256" key="8">
    <source>
        <dbReference type="ARBA" id="ARBA00023125"/>
    </source>
</evidence>
<accession>A0A2S0L3Q2</accession>
<keyword evidence="3 12" id="KW-0479">Metal-binding</keyword>
<organism evidence="14 15">
    <name type="scientific">Mogibacterium diversum</name>
    <dbReference type="NCBI Taxonomy" id="114527"/>
    <lineage>
        <taxon>Bacteria</taxon>
        <taxon>Bacillati</taxon>
        <taxon>Bacillota</taxon>
        <taxon>Clostridia</taxon>
        <taxon>Peptostreptococcales</taxon>
        <taxon>Anaerovoracaceae</taxon>
        <taxon>Mogibacterium</taxon>
    </lineage>
</organism>
<feature type="binding site" evidence="12">
    <location>
        <position position="207"/>
    </location>
    <ligand>
        <name>[4Fe-4S] cluster</name>
        <dbReference type="ChEBI" id="CHEBI:49883"/>
    </ligand>
</feature>
<dbReference type="InterPro" id="IPR004036">
    <property type="entry name" value="Endonuclease-III-like_CS2"/>
</dbReference>
<dbReference type="Pfam" id="PF00730">
    <property type="entry name" value="HhH-GPD"/>
    <property type="match status" value="1"/>
</dbReference>
<dbReference type="OrthoDB" id="9800977at2"/>
<dbReference type="EMBL" id="CP027228">
    <property type="protein sequence ID" value="AVM47883.1"/>
    <property type="molecule type" value="Genomic_DNA"/>
</dbReference>
<dbReference type="NCBIfam" id="TIGR01083">
    <property type="entry name" value="nth"/>
    <property type="match status" value="1"/>
</dbReference>